<dbReference type="AlphaFoldDB" id="A0A6A3DND0"/>
<protein>
    <submittedName>
        <fullName evidence="1">Uncharacterized protein</fullName>
    </submittedName>
</protein>
<evidence type="ECO:0000313" key="10">
    <source>
        <dbReference type="Proteomes" id="UP000476176"/>
    </source>
</evidence>
<dbReference type="EMBL" id="QXFZ01002785">
    <property type="protein sequence ID" value="KAE9073788.1"/>
    <property type="molecule type" value="Genomic_DNA"/>
</dbReference>
<dbReference type="EMBL" id="QXGC01002515">
    <property type="protein sequence ID" value="KAE9185084.1"/>
    <property type="molecule type" value="Genomic_DNA"/>
</dbReference>
<dbReference type="EMBL" id="QXGB01002699">
    <property type="protein sequence ID" value="KAE9175709.1"/>
    <property type="molecule type" value="Genomic_DNA"/>
</dbReference>
<evidence type="ECO:0000313" key="7">
    <source>
        <dbReference type="Proteomes" id="UP000433483"/>
    </source>
</evidence>
<reference evidence="6 7" key="1">
    <citation type="submission" date="2018-08" db="EMBL/GenBank/DDBJ databases">
        <title>Genomic investigation of the strawberry pathogen Phytophthora fragariae indicates pathogenicity is determined by transcriptional variation in three key races.</title>
        <authorList>
            <person name="Adams T.M."/>
            <person name="Armitage A.D."/>
            <person name="Sobczyk M.K."/>
            <person name="Bates H.J."/>
            <person name="Dunwell J.M."/>
            <person name="Nellist C.F."/>
            <person name="Harrison R.J."/>
        </authorList>
    </citation>
    <scope>NUCLEOTIDE SEQUENCE [LARGE SCALE GENOMIC DNA]</scope>
    <source>
        <strain evidence="5 10">BC-23</strain>
        <strain evidence="4 7">NOV-27</strain>
        <strain evidence="3 8">NOV-5</strain>
        <strain evidence="2 9">NOV-71</strain>
        <strain evidence="1 6">NOV-9</strain>
    </source>
</reference>
<evidence type="ECO:0000313" key="4">
    <source>
        <dbReference type="EMBL" id="KAE9175709.1"/>
    </source>
</evidence>
<dbReference type="EMBL" id="QXGF01002774">
    <property type="protein sequence ID" value="KAE8923442.1"/>
    <property type="molecule type" value="Genomic_DNA"/>
</dbReference>
<keyword evidence="7" id="KW-1185">Reference proteome</keyword>
<dbReference type="Proteomes" id="UP000476176">
    <property type="component" value="Unassembled WGS sequence"/>
</dbReference>
<gene>
    <name evidence="5" type="ORF">PF004_g23476</name>
    <name evidence="4" type="ORF">PF005_g25281</name>
    <name evidence="3" type="ORF">PF006_g24948</name>
    <name evidence="2" type="ORF">PF007_g25669</name>
    <name evidence="1" type="ORF">PF009_g26306</name>
</gene>
<dbReference type="EMBL" id="QXGA01002835">
    <property type="protein sequence ID" value="KAE9091344.1"/>
    <property type="molecule type" value="Genomic_DNA"/>
</dbReference>
<accession>A0A6A3DND0</accession>
<evidence type="ECO:0000313" key="6">
    <source>
        <dbReference type="Proteomes" id="UP000429523"/>
    </source>
</evidence>
<dbReference type="Proteomes" id="UP000433483">
    <property type="component" value="Unassembled WGS sequence"/>
</dbReference>
<dbReference type="Proteomes" id="UP000440732">
    <property type="component" value="Unassembled WGS sequence"/>
</dbReference>
<proteinExistence type="predicted"/>
<dbReference type="Proteomes" id="UP000429523">
    <property type="component" value="Unassembled WGS sequence"/>
</dbReference>
<evidence type="ECO:0000313" key="2">
    <source>
        <dbReference type="EMBL" id="KAE9073788.1"/>
    </source>
</evidence>
<name>A0A6A3DND0_9STRA</name>
<evidence type="ECO:0000313" key="5">
    <source>
        <dbReference type="EMBL" id="KAE9185084.1"/>
    </source>
</evidence>
<dbReference type="Proteomes" id="UP000441208">
    <property type="component" value="Unassembled WGS sequence"/>
</dbReference>
<organism evidence="1 6">
    <name type="scientific">Phytophthora fragariae</name>
    <dbReference type="NCBI Taxonomy" id="53985"/>
    <lineage>
        <taxon>Eukaryota</taxon>
        <taxon>Sar</taxon>
        <taxon>Stramenopiles</taxon>
        <taxon>Oomycota</taxon>
        <taxon>Peronosporomycetes</taxon>
        <taxon>Peronosporales</taxon>
        <taxon>Peronosporaceae</taxon>
        <taxon>Phytophthora</taxon>
    </lineage>
</organism>
<sequence>MRYFALFVDEASRFSTLFLMKDRTDVYAKFQFYYERVKTNAVRCPESSGY</sequence>
<evidence type="ECO:0000313" key="9">
    <source>
        <dbReference type="Proteomes" id="UP000441208"/>
    </source>
</evidence>
<comment type="caution">
    <text evidence="1">The sequence shown here is derived from an EMBL/GenBank/DDBJ whole genome shotgun (WGS) entry which is preliminary data.</text>
</comment>
<dbReference type="OrthoDB" id="124512at2759"/>
<evidence type="ECO:0000313" key="3">
    <source>
        <dbReference type="EMBL" id="KAE9091344.1"/>
    </source>
</evidence>
<evidence type="ECO:0000313" key="8">
    <source>
        <dbReference type="Proteomes" id="UP000440732"/>
    </source>
</evidence>
<evidence type="ECO:0000313" key="1">
    <source>
        <dbReference type="EMBL" id="KAE8923442.1"/>
    </source>
</evidence>